<evidence type="ECO:0008006" key="8">
    <source>
        <dbReference type="Google" id="ProtNLM"/>
    </source>
</evidence>
<dbReference type="EMBL" id="BRXR01000001">
    <property type="protein sequence ID" value="GLC31266.1"/>
    <property type="molecule type" value="Genomic_DNA"/>
</dbReference>
<evidence type="ECO:0000313" key="6">
    <source>
        <dbReference type="EMBL" id="GLC31266.1"/>
    </source>
</evidence>
<evidence type="ECO:0000256" key="5">
    <source>
        <dbReference type="ARBA" id="ARBA00023014"/>
    </source>
</evidence>
<accession>A0ABQ5N800</accession>
<dbReference type="PANTHER" id="PTHR43498">
    <property type="entry name" value="FERREDOXIN:COB-COM HETERODISULFIDE REDUCTASE SUBUNIT A"/>
    <property type="match status" value="1"/>
</dbReference>
<protein>
    <recommendedName>
        <fullName evidence="8">FAD-dependent oxidoreductase</fullName>
    </recommendedName>
</protein>
<dbReference type="Gene3D" id="3.50.50.60">
    <property type="entry name" value="FAD/NAD(P)-binding domain"/>
    <property type="match status" value="1"/>
</dbReference>
<comment type="caution">
    <text evidence="6">The sequence shown here is derived from an EMBL/GenBank/DDBJ whole genome shotgun (WGS) entry which is preliminary data.</text>
</comment>
<evidence type="ECO:0000256" key="1">
    <source>
        <dbReference type="ARBA" id="ARBA00022485"/>
    </source>
</evidence>
<dbReference type="InterPro" id="IPR039650">
    <property type="entry name" value="HdrA-like"/>
</dbReference>
<keyword evidence="7" id="KW-1185">Reference proteome</keyword>
<organism evidence="6 7">
    <name type="scientific">Clostridium omnivorum</name>
    <dbReference type="NCBI Taxonomy" id="1604902"/>
    <lineage>
        <taxon>Bacteria</taxon>
        <taxon>Bacillati</taxon>
        <taxon>Bacillota</taxon>
        <taxon>Clostridia</taxon>
        <taxon>Eubacteriales</taxon>
        <taxon>Clostridiaceae</taxon>
        <taxon>Clostridium</taxon>
    </lineage>
</organism>
<keyword evidence="2" id="KW-0479">Metal-binding</keyword>
<keyword evidence="5" id="KW-0411">Iron-sulfur</keyword>
<sequence length="586" mass="65528">MEHIKKKYEVVIVGGGLSGLCAAIASAREGAATALIHNRPVLGGNASSEIRMHICGADNHGHRANARETGILEEILLENRKRNPQNSYSVFDTILWEKAKFQEGLDLYLNTHMTDVVANEDKIEAVVAEQITTEKNFQIKGDIFIDATGDGTLAYLSGADYVVGRESRDTFNEPHAPEKGDNCTMGNTLLFKTIDMGHPVPFEKPFWANTYTEEDLNGREHGNSGFNYWWIELGGDELDVISDGEVIRDELLKAVYGVWDHIKNAGDHGAENYALDWVGFLPGKRESRRIIGDYILNEGDLANNTQFEDAVAYGGWPMDMHAVGGLRTRIEPTEYINVPDVYQIPYRSLYSKNITNLMIAGRAISTSHMAFGSTRVMGTCSVVGQAAGTAAAMAAKRGCYPKEIINNIKELQLKLLRDDAYIPGVVNNNPNNKARSAKITCSSYEESCECYNVTNGIARTVHNTFNCWISKPLDGKVQWIELSFDSPISADSIEIKFDSNLSKQLMLSMFKNGLEGQEKGIPKELVKDYEVNFMFKDNVVRTISISDNYLRFRKHELDNLKFDKVRINISRTNGDERARIFEISIF</sequence>
<evidence type="ECO:0000256" key="2">
    <source>
        <dbReference type="ARBA" id="ARBA00022723"/>
    </source>
</evidence>
<dbReference type="Gene3D" id="2.60.120.260">
    <property type="entry name" value="Galactose-binding domain-like"/>
    <property type="match status" value="1"/>
</dbReference>
<proteinExistence type="predicted"/>
<reference evidence="6 7" key="1">
    <citation type="journal article" date="2024" name="Int. J. Syst. Evol. Microbiol.">
        <title>Clostridium omnivorum sp. nov., isolated from anoxic soil under the treatment of reductive soil disinfestation.</title>
        <authorList>
            <person name="Ueki A."/>
            <person name="Tonouchi A."/>
            <person name="Kaku N."/>
            <person name="Honma S."/>
            <person name="Ueki K."/>
        </authorList>
    </citation>
    <scope>NUCLEOTIDE SEQUENCE [LARGE SCALE GENOMIC DNA]</scope>
    <source>
        <strain evidence="6 7">E14</strain>
    </source>
</reference>
<dbReference type="InterPro" id="IPR036188">
    <property type="entry name" value="FAD/NAD-bd_sf"/>
</dbReference>
<gene>
    <name evidence="6" type="ORF">bsdE14_26760</name>
</gene>
<name>A0ABQ5N800_9CLOT</name>
<evidence type="ECO:0000256" key="3">
    <source>
        <dbReference type="ARBA" id="ARBA00023002"/>
    </source>
</evidence>
<dbReference type="RefSeq" id="WP_264850543.1">
    <property type="nucleotide sequence ID" value="NZ_BRXR01000001.1"/>
</dbReference>
<keyword evidence="3" id="KW-0560">Oxidoreductase</keyword>
<dbReference type="PANTHER" id="PTHR43498:SF1">
    <property type="entry name" value="COB--COM HETERODISULFIDE REDUCTASE IRON-SULFUR SUBUNIT A"/>
    <property type="match status" value="1"/>
</dbReference>
<evidence type="ECO:0000256" key="4">
    <source>
        <dbReference type="ARBA" id="ARBA00023004"/>
    </source>
</evidence>
<evidence type="ECO:0000313" key="7">
    <source>
        <dbReference type="Proteomes" id="UP001208567"/>
    </source>
</evidence>
<dbReference type="SUPFAM" id="SSF51905">
    <property type="entry name" value="FAD/NAD(P)-binding domain"/>
    <property type="match status" value="1"/>
</dbReference>
<dbReference type="Pfam" id="PF12831">
    <property type="entry name" value="FAD_oxidored"/>
    <property type="match status" value="1"/>
</dbReference>
<dbReference type="Proteomes" id="UP001208567">
    <property type="component" value="Unassembled WGS sequence"/>
</dbReference>
<keyword evidence="4" id="KW-0408">Iron</keyword>
<keyword evidence="1" id="KW-0004">4Fe-4S</keyword>